<proteinExistence type="predicted"/>
<dbReference type="Pfam" id="PF07348">
    <property type="entry name" value="Syd"/>
    <property type="match status" value="1"/>
</dbReference>
<keyword evidence="3" id="KW-0472">Membrane</keyword>
<dbReference type="KEGG" id="lri:NCTC12151_00698"/>
<protein>
    <submittedName>
        <fullName evidence="4">SecY interacting protein Syd</fullName>
    </submittedName>
</protein>
<evidence type="ECO:0000313" key="4">
    <source>
        <dbReference type="EMBL" id="SQI36316.1"/>
    </source>
</evidence>
<dbReference type="Proteomes" id="UP000249005">
    <property type="component" value="Chromosome 1"/>
</dbReference>
<reference evidence="4 5" key="1">
    <citation type="submission" date="2018-06" db="EMBL/GenBank/DDBJ databases">
        <authorList>
            <consortium name="Pathogen Informatics"/>
            <person name="Doyle S."/>
        </authorList>
    </citation>
    <scope>NUCLEOTIDE SEQUENCE [LARGE SCALE GENOMIC DNA]</scope>
    <source>
        <strain evidence="4 5">NCTC12151</strain>
    </source>
</reference>
<organism evidence="4 5">
    <name type="scientific">Leminorella richardii</name>
    <dbReference type="NCBI Taxonomy" id="158841"/>
    <lineage>
        <taxon>Bacteria</taxon>
        <taxon>Pseudomonadati</taxon>
        <taxon>Pseudomonadota</taxon>
        <taxon>Gammaproteobacteria</taxon>
        <taxon>Enterobacterales</taxon>
        <taxon>Budviciaceae</taxon>
        <taxon>Leminorella</taxon>
    </lineage>
</organism>
<keyword evidence="5" id="KW-1185">Reference proteome</keyword>
<evidence type="ECO:0000256" key="2">
    <source>
        <dbReference type="ARBA" id="ARBA00022519"/>
    </source>
</evidence>
<dbReference type="Gene3D" id="3.40.1580.20">
    <property type="entry name" value="Syd protein"/>
    <property type="match status" value="1"/>
</dbReference>
<dbReference type="EMBL" id="LS483470">
    <property type="protein sequence ID" value="SQI36316.1"/>
    <property type="molecule type" value="Genomic_DNA"/>
</dbReference>
<name>A0A2X4U925_9GAMM</name>
<evidence type="ECO:0000256" key="1">
    <source>
        <dbReference type="ARBA" id="ARBA00022475"/>
    </source>
</evidence>
<sequence length="94" mass="10387">MTVQAALTQFTSSFVSLWQREKGHEPASAELYGVASPCIVSTREERVFWLPQPFDAEASLANVERALDISLREEACAYFTHQFAGDMTARMGGA</sequence>
<keyword evidence="2" id="KW-0997">Cell inner membrane</keyword>
<dbReference type="GO" id="GO:0009898">
    <property type="term" value="C:cytoplasmic side of plasma membrane"/>
    <property type="evidence" value="ECO:0007669"/>
    <property type="project" value="InterPro"/>
</dbReference>
<evidence type="ECO:0000256" key="3">
    <source>
        <dbReference type="ARBA" id="ARBA00023136"/>
    </source>
</evidence>
<keyword evidence="1" id="KW-1003">Cell membrane</keyword>
<dbReference type="AlphaFoldDB" id="A0A2X4U925"/>
<accession>A0A2X4U925</accession>
<gene>
    <name evidence="4" type="primary">syd_1</name>
    <name evidence="4" type="ORF">NCTC12151_00698</name>
</gene>
<dbReference type="InterPro" id="IPR038228">
    <property type="entry name" value="Syd_sf"/>
</dbReference>
<dbReference type="InterPro" id="IPR009948">
    <property type="entry name" value="Syd"/>
</dbReference>
<evidence type="ECO:0000313" key="5">
    <source>
        <dbReference type="Proteomes" id="UP000249005"/>
    </source>
</evidence>